<gene>
    <name evidence="2" type="ORF">M378DRAFT_346021</name>
</gene>
<dbReference type="STRING" id="946122.A0A0C2WMW0"/>
<name>A0A0C2WMW0_AMAMK</name>
<feature type="compositionally biased region" description="Polar residues" evidence="1">
    <location>
        <begin position="1"/>
        <end position="11"/>
    </location>
</feature>
<keyword evidence="3" id="KW-1185">Reference proteome</keyword>
<reference evidence="2 3" key="1">
    <citation type="submission" date="2014-04" db="EMBL/GenBank/DDBJ databases">
        <title>Evolutionary Origins and Diversification of the Mycorrhizal Mutualists.</title>
        <authorList>
            <consortium name="DOE Joint Genome Institute"/>
            <consortium name="Mycorrhizal Genomics Consortium"/>
            <person name="Kohler A."/>
            <person name="Kuo A."/>
            <person name="Nagy L.G."/>
            <person name="Floudas D."/>
            <person name="Copeland A."/>
            <person name="Barry K.W."/>
            <person name="Cichocki N."/>
            <person name="Veneault-Fourrey C."/>
            <person name="LaButti K."/>
            <person name="Lindquist E.A."/>
            <person name="Lipzen A."/>
            <person name="Lundell T."/>
            <person name="Morin E."/>
            <person name="Murat C."/>
            <person name="Riley R."/>
            <person name="Ohm R."/>
            <person name="Sun H."/>
            <person name="Tunlid A."/>
            <person name="Henrissat B."/>
            <person name="Grigoriev I.V."/>
            <person name="Hibbett D.S."/>
            <person name="Martin F."/>
        </authorList>
    </citation>
    <scope>NUCLEOTIDE SEQUENCE [LARGE SCALE GENOMIC DNA]</scope>
    <source>
        <strain evidence="2 3">Koide BX008</strain>
    </source>
</reference>
<accession>A0A0C2WMW0</accession>
<evidence type="ECO:0000313" key="3">
    <source>
        <dbReference type="Proteomes" id="UP000054549"/>
    </source>
</evidence>
<sequence length="395" mass="43422">MDNETATLTMSDRSDPSAAMFHESTSGSVRESEFINSGRDTTYSVHNNYNIGVFHDVIGFAALIYMNQSTGADSKELDEVEISSIMPPDPSSLPVSSIADRYTRSMLECMVGYPLYEPRPFGQLSKEEYSRHGVNVGDVGFIRNDGTFDFLFNICPPRNGLINPPNLPDGFSLETPKQSEIRNISPLPCETCFFPRTVETASGEYICKGPVGAILVLPEGGIQDEAIDIGWFEDLAKLHGVEWYKYTMSRGRSISNVSLYLITSFTKCAQWGIGVFDRPCDPGQGLRFVSSPFGWKGSSGAAITKVADPKQGDTANQCVFLRGYKIMIRQDIFDKLPTRQLATRIRGGGGTGFSSRIKKILSPLARITMSTVTKSDYVVLHADFNSSPVRAALCC</sequence>
<dbReference type="AlphaFoldDB" id="A0A0C2WMW0"/>
<organism evidence="2 3">
    <name type="scientific">Amanita muscaria (strain Koide BX008)</name>
    <dbReference type="NCBI Taxonomy" id="946122"/>
    <lineage>
        <taxon>Eukaryota</taxon>
        <taxon>Fungi</taxon>
        <taxon>Dikarya</taxon>
        <taxon>Basidiomycota</taxon>
        <taxon>Agaricomycotina</taxon>
        <taxon>Agaricomycetes</taxon>
        <taxon>Agaricomycetidae</taxon>
        <taxon>Agaricales</taxon>
        <taxon>Pluteineae</taxon>
        <taxon>Amanitaceae</taxon>
        <taxon>Amanita</taxon>
    </lineage>
</organism>
<proteinExistence type="predicted"/>
<dbReference type="HOGENOM" id="CLU_021108_5_2_1"/>
<dbReference type="EMBL" id="KN818349">
    <property type="protein sequence ID" value="KIL58041.1"/>
    <property type="molecule type" value="Genomic_DNA"/>
</dbReference>
<evidence type="ECO:0000256" key="1">
    <source>
        <dbReference type="SAM" id="MobiDB-lite"/>
    </source>
</evidence>
<dbReference type="Proteomes" id="UP000054549">
    <property type="component" value="Unassembled WGS sequence"/>
</dbReference>
<evidence type="ECO:0000313" key="2">
    <source>
        <dbReference type="EMBL" id="KIL58041.1"/>
    </source>
</evidence>
<protein>
    <submittedName>
        <fullName evidence="2">Uncharacterized protein</fullName>
    </submittedName>
</protein>
<feature type="region of interest" description="Disordered" evidence="1">
    <location>
        <begin position="1"/>
        <end position="22"/>
    </location>
</feature>
<dbReference type="InParanoid" id="A0A0C2WMW0"/>